<evidence type="ECO:0000313" key="3">
    <source>
        <dbReference type="Proteomes" id="UP000056968"/>
    </source>
</evidence>
<dbReference type="InterPro" id="IPR046025">
    <property type="entry name" value="DUF5983"/>
</dbReference>
<protein>
    <recommendedName>
        <fullName evidence="1">DUF5983 domain-containing protein</fullName>
    </recommendedName>
</protein>
<feature type="domain" description="DUF5983" evidence="1">
    <location>
        <begin position="271"/>
        <end position="360"/>
    </location>
</feature>
<dbReference type="STRING" id="1332080.ATN00_07310"/>
<dbReference type="KEGG" id="sbd:ATN00_07310"/>
<evidence type="ECO:0000313" key="2">
    <source>
        <dbReference type="EMBL" id="ALR20140.1"/>
    </source>
</evidence>
<gene>
    <name evidence="2" type="ORF">ATN00_07310</name>
</gene>
<dbReference type="Pfam" id="PF19419">
    <property type="entry name" value="DUF5983"/>
    <property type="match status" value="1"/>
</dbReference>
<accession>A0A0S3EXH2</accession>
<keyword evidence="3" id="KW-1185">Reference proteome</keyword>
<dbReference type="EMBL" id="CP013264">
    <property type="protein sequence ID" value="ALR20140.1"/>
    <property type="molecule type" value="Genomic_DNA"/>
</dbReference>
<reference evidence="2 3" key="1">
    <citation type="submission" date="2015-11" db="EMBL/GenBank/DDBJ databases">
        <title>A Two-component Flavoprotein Monooxygenase System MeaXY Responsible for para-Hydroxylation of 2-Methyl-6-ethylaniline and 2,6-Diethylaniline in Sphingobium baderi DE-13.</title>
        <authorList>
            <person name="Cheng M."/>
            <person name="Meng Q."/>
            <person name="Yang Y."/>
            <person name="Chu C."/>
            <person name="Yan X."/>
            <person name="He J."/>
            <person name="Li S."/>
        </authorList>
    </citation>
    <scope>NUCLEOTIDE SEQUENCE [LARGE SCALE GENOMIC DNA]</scope>
    <source>
        <strain evidence="2 3">DE-13</strain>
    </source>
</reference>
<dbReference type="AlphaFoldDB" id="A0A0S3EXH2"/>
<dbReference type="RefSeq" id="WP_062063565.1">
    <property type="nucleotide sequence ID" value="NZ_CP013264.1"/>
</dbReference>
<sequence length="360" mass="40083">MTRYAPFHLEIAACLWEAVLTLRDRPAAEPDALDRALAIRGTFDRLGAETLRPIILSWTATVERALQGLDDDCPFGLDWAYIGRWLAESVDWSHPHHPVLRSDAAGQDTEQAWPTGMGEEPSPGPTDIAGRDDHLALLARIRSAIEYPENLAHSARSELIAAIHSAEDHIERSPLPWPVKLHAAAIEHRYGTNIHAAIDESSLDAEIAAWCREWWKETGDERDPVTLDDETVIAIYFDGHPSDGCAKDLLQVTPPLFHTSLAPKSVETGRYCVLSTAHLTVQTAGLLDGWASWPPTERPIDIAASVYGWFIPTRSLDEARQTQLPADLLRLMAFGRSRSFQFLLLDCDGDRSDDLPVHDW</sequence>
<organism evidence="2 3">
    <name type="scientific">Sphingobium baderi</name>
    <dbReference type="NCBI Taxonomy" id="1332080"/>
    <lineage>
        <taxon>Bacteria</taxon>
        <taxon>Pseudomonadati</taxon>
        <taxon>Pseudomonadota</taxon>
        <taxon>Alphaproteobacteria</taxon>
        <taxon>Sphingomonadales</taxon>
        <taxon>Sphingomonadaceae</taxon>
        <taxon>Sphingobium</taxon>
    </lineage>
</organism>
<proteinExistence type="predicted"/>
<evidence type="ECO:0000259" key="1">
    <source>
        <dbReference type="Pfam" id="PF19419"/>
    </source>
</evidence>
<name>A0A0S3EXH2_9SPHN</name>
<dbReference type="Proteomes" id="UP000056968">
    <property type="component" value="Chromosome"/>
</dbReference>
<dbReference type="OrthoDB" id="7274689at2"/>